<dbReference type="Gene3D" id="3.30.60.30">
    <property type="match status" value="1"/>
</dbReference>
<feature type="domain" description="Kazal-like" evidence="4">
    <location>
        <begin position="16"/>
        <end position="71"/>
    </location>
</feature>
<dbReference type="InterPro" id="IPR036058">
    <property type="entry name" value="Kazal_dom_sf"/>
</dbReference>
<dbReference type="AlphaFoldDB" id="A0AAW0WEW6"/>
<reference evidence="5 6" key="1">
    <citation type="journal article" date="2024" name="BMC Genomics">
        <title>Genome assembly of redclaw crayfish (Cherax quadricarinatus) provides insights into its immune adaptation and hypoxia tolerance.</title>
        <authorList>
            <person name="Liu Z."/>
            <person name="Zheng J."/>
            <person name="Li H."/>
            <person name="Fang K."/>
            <person name="Wang S."/>
            <person name="He J."/>
            <person name="Zhou D."/>
            <person name="Weng S."/>
            <person name="Chi M."/>
            <person name="Gu Z."/>
            <person name="He J."/>
            <person name="Li F."/>
            <person name="Wang M."/>
        </authorList>
    </citation>
    <scope>NUCLEOTIDE SEQUENCE [LARGE SCALE GENOMIC DNA]</scope>
    <source>
        <strain evidence="5">ZL_2023a</strain>
    </source>
</reference>
<evidence type="ECO:0000313" key="6">
    <source>
        <dbReference type="Proteomes" id="UP001445076"/>
    </source>
</evidence>
<proteinExistence type="predicted"/>
<feature type="non-terminal residue" evidence="5">
    <location>
        <position position="1"/>
    </location>
</feature>
<dbReference type="Proteomes" id="UP001445076">
    <property type="component" value="Unassembled WGS sequence"/>
</dbReference>
<keyword evidence="3" id="KW-0325">Glycoprotein</keyword>
<gene>
    <name evidence="5" type="ORF">OTU49_008107</name>
</gene>
<dbReference type="SUPFAM" id="SSF100895">
    <property type="entry name" value="Kazal-type serine protease inhibitors"/>
    <property type="match status" value="2"/>
</dbReference>
<evidence type="ECO:0000256" key="3">
    <source>
        <dbReference type="ARBA" id="ARBA00023180"/>
    </source>
</evidence>
<evidence type="ECO:0000256" key="2">
    <source>
        <dbReference type="ARBA" id="ARBA00023157"/>
    </source>
</evidence>
<protein>
    <recommendedName>
        <fullName evidence="4">Kazal-like domain-containing protein</fullName>
    </recommendedName>
</protein>
<dbReference type="GO" id="GO:0005518">
    <property type="term" value="F:collagen binding"/>
    <property type="evidence" value="ECO:0007669"/>
    <property type="project" value="TreeGrafter"/>
</dbReference>
<name>A0AAW0WEW6_CHEQU</name>
<feature type="non-terminal residue" evidence="5">
    <location>
        <position position="106"/>
    </location>
</feature>
<dbReference type="GO" id="GO:0050840">
    <property type="term" value="F:extracellular matrix binding"/>
    <property type="evidence" value="ECO:0007669"/>
    <property type="project" value="TreeGrafter"/>
</dbReference>
<dbReference type="Pfam" id="PF07648">
    <property type="entry name" value="Kazal_2"/>
    <property type="match status" value="1"/>
</dbReference>
<dbReference type="PANTHER" id="PTHR13866:SF29">
    <property type="entry name" value="FOLLISTATIN"/>
    <property type="match status" value="1"/>
</dbReference>
<keyword evidence="1" id="KW-0732">Signal</keyword>
<dbReference type="GO" id="GO:0005509">
    <property type="term" value="F:calcium ion binding"/>
    <property type="evidence" value="ECO:0007669"/>
    <property type="project" value="TreeGrafter"/>
</dbReference>
<sequence length="106" mass="11140">CKGVECGEFGVCQVDAEGFGRCSCPTNCSQALGGEVCGTDGQTYASKCHLQVAACASQQRLIVAHKGNCDLCLDVHCKYGARCEGGRCICPTDCPDKREPVCGSDR</sequence>
<keyword evidence="6" id="KW-1185">Reference proteome</keyword>
<accession>A0AAW0WEW6</accession>
<keyword evidence="2" id="KW-1015">Disulfide bond</keyword>
<evidence type="ECO:0000256" key="1">
    <source>
        <dbReference type="ARBA" id="ARBA00022729"/>
    </source>
</evidence>
<dbReference type="PANTHER" id="PTHR13866">
    <property type="entry name" value="SPARC OSTEONECTIN"/>
    <property type="match status" value="1"/>
</dbReference>
<evidence type="ECO:0000313" key="5">
    <source>
        <dbReference type="EMBL" id="KAK8730147.1"/>
    </source>
</evidence>
<dbReference type="SMART" id="SM00280">
    <property type="entry name" value="KAZAL"/>
    <property type="match status" value="1"/>
</dbReference>
<evidence type="ECO:0000259" key="4">
    <source>
        <dbReference type="PROSITE" id="PS51465"/>
    </source>
</evidence>
<dbReference type="GO" id="GO:0005615">
    <property type="term" value="C:extracellular space"/>
    <property type="evidence" value="ECO:0007669"/>
    <property type="project" value="TreeGrafter"/>
</dbReference>
<dbReference type="InterPro" id="IPR002350">
    <property type="entry name" value="Kazal_dom"/>
</dbReference>
<dbReference type="PROSITE" id="PS51465">
    <property type="entry name" value="KAZAL_2"/>
    <property type="match status" value="1"/>
</dbReference>
<dbReference type="EMBL" id="JARKIK010000065">
    <property type="protein sequence ID" value="KAK8730147.1"/>
    <property type="molecule type" value="Genomic_DNA"/>
</dbReference>
<organism evidence="5 6">
    <name type="scientific">Cherax quadricarinatus</name>
    <name type="common">Australian red claw crayfish</name>
    <dbReference type="NCBI Taxonomy" id="27406"/>
    <lineage>
        <taxon>Eukaryota</taxon>
        <taxon>Metazoa</taxon>
        <taxon>Ecdysozoa</taxon>
        <taxon>Arthropoda</taxon>
        <taxon>Crustacea</taxon>
        <taxon>Multicrustacea</taxon>
        <taxon>Malacostraca</taxon>
        <taxon>Eumalacostraca</taxon>
        <taxon>Eucarida</taxon>
        <taxon>Decapoda</taxon>
        <taxon>Pleocyemata</taxon>
        <taxon>Astacidea</taxon>
        <taxon>Parastacoidea</taxon>
        <taxon>Parastacidae</taxon>
        <taxon>Cherax</taxon>
    </lineage>
</organism>
<comment type="caution">
    <text evidence="5">The sequence shown here is derived from an EMBL/GenBank/DDBJ whole genome shotgun (WGS) entry which is preliminary data.</text>
</comment>
<dbReference type="CDD" id="cd00104">
    <property type="entry name" value="KAZAL_FS"/>
    <property type="match status" value="1"/>
</dbReference>